<protein>
    <submittedName>
        <fullName evidence="1">Uncharacterized protein</fullName>
    </submittedName>
</protein>
<gene>
    <name evidence="1" type="primary">Contig7009.g7503</name>
    <name evidence="1" type="ORF">STYLEM_9038</name>
</gene>
<keyword evidence="2" id="KW-1185">Reference proteome</keyword>
<dbReference type="InParanoid" id="A0A078AGQ7"/>
<reference evidence="1 2" key="1">
    <citation type="submission" date="2014-06" db="EMBL/GenBank/DDBJ databases">
        <authorList>
            <person name="Swart Estienne"/>
        </authorList>
    </citation>
    <scope>NUCLEOTIDE SEQUENCE [LARGE SCALE GENOMIC DNA]</scope>
    <source>
        <strain evidence="1 2">130c</strain>
    </source>
</reference>
<dbReference type="OrthoDB" id="10641666at2759"/>
<proteinExistence type="predicted"/>
<organism evidence="1 2">
    <name type="scientific">Stylonychia lemnae</name>
    <name type="common">Ciliate</name>
    <dbReference type="NCBI Taxonomy" id="5949"/>
    <lineage>
        <taxon>Eukaryota</taxon>
        <taxon>Sar</taxon>
        <taxon>Alveolata</taxon>
        <taxon>Ciliophora</taxon>
        <taxon>Intramacronucleata</taxon>
        <taxon>Spirotrichea</taxon>
        <taxon>Stichotrichia</taxon>
        <taxon>Sporadotrichida</taxon>
        <taxon>Oxytrichidae</taxon>
        <taxon>Stylonychinae</taxon>
        <taxon>Stylonychia</taxon>
    </lineage>
</organism>
<dbReference type="Proteomes" id="UP000039865">
    <property type="component" value="Unassembled WGS sequence"/>
</dbReference>
<evidence type="ECO:0000313" key="1">
    <source>
        <dbReference type="EMBL" id="CDW80043.1"/>
    </source>
</evidence>
<dbReference type="AlphaFoldDB" id="A0A078AGQ7"/>
<evidence type="ECO:0000313" key="2">
    <source>
        <dbReference type="Proteomes" id="UP000039865"/>
    </source>
</evidence>
<sequence length="303" mass="36651">MSKVLGSLQINVDVNAQKHKNFLVYMHIKKQTIARQVLMNWKRGIQNANQDEINKFIVIRYFRKLIRSYNSRMHKEISLGVMLRKKLLKRYLFWFLKQNVQRSQLDRIADNFRTQQLLNAWKEQVNMKQIIQVKDKLAINYRDRATRKRLLNRYFKMLKKNYYSAKYLRLKDQQLDMMASLAKKVLASLFINKCQAFMRYNTLNAAEEMRQNYYRKLIIKAFDCLNKNMMIENFKTRKNSELAQLCLYQWSIYVKLNKISSRYNDTSQISNQSTSKHKNTSFYEKENLMNLQNNIPKPSRYRV</sequence>
<dbReference type="OMA" id="KENSFMH"/>
<accession>A0A078AGQ7</accession>
<name>A0A078AGQ7_STYLE</name>
<dbReference type="EMBL" id="CCKQ01008583">
    <property type="protein sequence ID" value="CDW80043.1"/>
    <property type="molecule type" value="Genomic_DNA"/>
</dbReference>